<dbReference type="Proteomes" id="UP000002586">
    <property type="component" value="Chromosome"/>
</dbReference>
<dbReference type="HOGENOM" id="CLU_198253_1_0_5"/>
<reference evidence="1 3" key="3">
    <citation type="journal article" date="2012" name="Int. J. Syst. Evol. Microbiol.">
        <title>Magnetococcus marinus gen. nov., sp. nov., a marine, magnetotactic bacterium that represents a novel lineage (Magnetococcaceae fam. nov.; Magnetococcales ord. nov.) at the base of the Alphaproteobacteria.</title>
        <authorList>
            <person name="Bazylinski D.A."/>
            <person name="Williams T.J."/>
            <person name="Lefevre C.T."/>
            <person name="Berg R.J."/>
            <person name="Zhang C.L."/>
            <person name="Bowser S.S."/>
            <person name="Dean A.J."/>
            <person name="Beveridge T.J."/>
        </authorList>
    </citation>
    <scope>NUCLEOTIDE SEQUENCE [LARGE SCALE GENOMIC DNA]</scope>
    <source>
        <strain evidence="3">ATCC BAA-1437 / JCM 17883 / MC-1</strain>
        <strain evidence="1">MC-1</strain>
    </source>
</reference>
<gene>
    <name evidence="1" type="ordered locus">Mmc1_1324</name>
    <name evidence="2" type="ordered locus">Mmc1_2577</name>
</gene>
<dbReference type="EMBL" id="CP000471">
    <property type="protein sequence ID" value="ABK43835.1"/>
    <property type="molecule type" value="Genomic_DNA"/>
</dbReference>
<evidence type="ECO:0000313" key="1">
    <source>
        <dbReference type="EMBL" id="ABK43835.1"/>
    </source>
</evidence>
<protein>
    <submittedName>
        <fullName evidence="1">Uncharacterized protein</fullName>
    </submittedName>
</protein>
<dbReference type="STRING" id="156889.Mmc1_1324"/>
<dbReference type="AlphaFoldDB" id="A0L792"/>
<dbReference type="NCBIfam" id="NF047331">
    <property type="entry name" value="phage_HTJ"/>
    <property type="match status" value="1"/>
</dbReference>
<keyword evidence="3" id="KW-1185">Reference proteome</keyword>
<organism evidence="1 3">
    <name type="scientific">Magnetococcus marinus (strain ATCC BAA-1437 / JCM 17883 / MC-1)</name>
    <dbReference type="NCBI Taxonomy" id="156889"/>
    <lineage>
        <taxon>Bacteria</taxon>
        <taxon>Pseudomonadati</taxon>
        <taxon>Pseudomonadota</taxon>
        <taxon>Magnetococcia</taxon>
        <taxon>Magnetococcales</taxon>
        <taxon>Magnetococcaceae</taxon>
        <taxon>Magnetococcus</taxon>
    </lineage>
</organism>
<accession>A0L792</accession>
<name>A0L792_MAGMM</name>
<reference evidence="1" key="1">
    <citation type="submission" date="2006-09" db="EMBL/GenBank/DDBJ databases">
        <title>Complete sequence of Magnetococcus sp. MC-1.</title>
        <authorList>
            <consortium name="US DOE Joint Genome Institute"/>
            <person name="Copeland A."/>
            <person name="Lucas S."/>
            <person name="Lapidus A."/>
            <person name="Barry K."/>
            <person name="Detter J.C."/>
            <person name="Glavina del Rio T."/>
            <person name="Hammon N."/>
            <person name="Israni S."/>
            <person name="Dalin E."/>
            <person name="Tice H."/>
            <person name="Pitluck S."/>
            <person name="Kiss H."/>
            <person name="Goodwin L.A."/>
            <person name="Brettin T."/>
            <person name="Bruce D."/>
            <person name="Han C."/>
            <person name="Tapia R."/>
            <person name="Gilna P."/>
            <person name="Schmutz J."/>
            <person name="Larimer F."/>
            <person name="Land M."/>
            <person name="Hauser L."/>
            <person name="Kyrpides N."/>
            <person name="Mikhailova N."/>
            <person name="Richardson P."/>
        </authorList>
    </citation>
    <scope>NUCLEOTIDE SEQUENCE [LARGE SCALE GENOMIC DNA]</scope>
    <source>
        <strain evidence="1">MC-1</strain>
    </source>
</reference>
<reference evidence="3" key="2">
    <citation type="journal article" date="2009" name="Appl. Environ. Microbiol.">
        <title>Complete genome sequence of the chemolithoautotrophic marine magnetotactic coccus strain MC-1.</title>
        <authorList>
            <person name="Schubbe S."/>
            <person name="Williams T.J."/>
            <person name="Xie G."/>
            <person name="Kiss H.E."/>
            <person name="Brettin T.S."/>
            <person name="Martinez D."/>
            <person name="Ross C.A."/>
            <person name="Schuler D."/>
            <person name="Cox B.L."/>
            <person name="Nealson K.H."/>
            <person name="Bazylinski D.A."/>
        </authorList>
    </citation>
    <scope>NUCLEOTIDE SEQUENCE [LARGE SCALE GENOMIC DNA]</scope>
    <source>
        <strain evidence="3">ATCC BAA-1437 / JCM 17883 / MC-1</strain>
    </source>
</reference>
<proteinExistence type="predicted"/>
<dbReference type="KEGG" id="mgm:Mmc1_1324"/>
<dbReference type="KEGG" id="mgm:Mmc1_2577"/>
<dbReference type="EMBL" id="CP000471">
    <property type="protein sequence ID" value="ABK45076.1"/>
    <property type="molecule type" value="Genomic_DNA"/>
</dbReference>
<evidence type="ECO:0000313" key="3">
    <source>
        <dbReference type="Proteomes" id="UP000002586"/>
    </source>
</evidence>
<evidence type="ECO:0000313" key="2">
    <source>
        <dbReference type="EMBL" id="ABK45076.1"/>
    </source>
</evidence>
<dbReference type="eggNOG" id="ENOG5032TF0">
    <property type="taxonomic scope" value="Bacteria"/>
</dbReference>
<sequence length="77" mass="8819">MTGGMSMATVSELQVRRDKLLERLESLQTRVSHGDKTVQYDLSQAREALDLLDREIARNGGNRRVARHLRVRSNKDL</sequence>